<dbReference type="EMBL" id="JAPZBS010000008">
    <property type="protein sequence ID" value="KAJ5364350.1"/>
    <property type="molecule type" value="Genomic_DNA"/>
</dbReference>
<dbReference type="PANTHER" id="PTHR40780:SF2">
    <property type="entry name" value="DUF3669 DOMAIN-CONTAINING PROTEIN"/>
    <property type="match status" value="1"/>
</dbReference>
<comment type="caution">
    <text evidence="1">The sequence shown here is derived from an EMBL/GenBank/DDBJ whole genome shotgun (WGS) entry which is preliminary data.</text>
</comment>
<sequence>MSQSNQLTETDAMESSGPLRKYLVANDLQLLPENEILGQSLSLNSVISISSSFARLIQESRSHPGLRSISEIGVGLQGAVFEQVGECYVFKNEKPGNETLPSNLRHEYQMHCAVSDAFQYYSGTTSCWVQVPKTFELISRSKHHQFWNDIFPMIPSVYREYGDVVKMERILPLPKVVRRALLDHFYGSENQLDSTELDRALMNPANKHCLARVYLGRATGAIPREPVSLRNFPLYLKSMNSFVMDVEKLANEVGKAYAIMHWAACVNSDDVEFVLGTSIAQKKGSESEPLDFQHRELGLYLLDFGQCEEVDISQEPDVVYQAFKGTMVTGDNCLFIPNYRLTPSLFAAFKSGYSEAGGIILAERKLKDSFNIEDFIREYEVYAEDFL</sequence>
<gene>
    <name evidence="1" type="ORF">N7496_010063</name>
</gene>
<protein>
    <recommendedName>
        <fullName evidence="3">DUF3669 domain-containing protein</fullName>
    </recommendedName>
</protein>
<evidence type="ECO:0000313" key="2">
    <source>
        <dbReference type="Proteomes" id="UP001147782"/>
    </source>
</evidence>
<reference evidence="1" key="1">
    <citation type="submission" date="2022-11" db="EMBL/GenBank/DDBJ databases">
        <authorList>
            <person name="Petersen C."/>
        </authorList>
    </citation>
    <scope>NUCLEOTIDE SEQUENCE</scope>
    <source>
        <strain evidence="1">IBT 29864</strain>
    </source>
</reference>
<dbReference type="PANTHER" id="PTHR40780">
    <property type="entry name" value="DUF3669 DOMAIN-CONTAINING PROTEIN"/>
    <property type="match status" value="1"/>
</dbReference>
<dbReference type="GeneID" id="81442155"/>
<dbReference type="Proteomes" id="UP001147782">
    <property type="component" value="Unassembled WGS sequence"/>
</dbReference>
<reference evidence="1" key="2">
    <citation type="journal article" date="2023" name="IMA Fungus">
        <title>Comparative genomic study of the Penicillium genus elucidates a diverse pangenome and 15 lateral gene transfer events.</title>
        <authorList>
            <person name="Petersen C."/>
            <person name="Sorensen T."/>
            <person name="Nielsen M.R."/>
            <person name="Sondergaard T.E."/>
            <person name="Sorensen J.L."/>
            <person name="Fitzpatrick D.A."/>
            <person name="Frisvad J.C."/>
            <person name="Nielsen K.L."/>
        </authorList>
    </citation>
    <scope>NUCLEOTIDE SEQUENCE</scope>
    <source>
        <strain evidence="1">IBT 29864</strain>
    </source>
</reference>
<dbReference type="AlphaFoldDB" id="A0A9W9RRI2"/>
<keyword evidence="2" id="KW-1185">Reference proteome</keyword>
<dbReference type="OrthoDB" id="2993351at2759"/>
<proteinExistence type="predicted"/>
<evidence type="ECO:0008006" key="3">
    <source>
        <dbReference type="Google" id="ProtNLM"/>
    </source>
</evidence>
<accession>A0A9W9RRI2</accession>
<organism evidence="1 2">
    <name type="scientific">Penicillium cataractarum</name>
    <dbReference type="NCBI Taxonomy" id="2100454"/>
    <lineage>
        <taxon>Eukaryota</taxon>
        <taxon>Fungi</taxon>
        <taxon>Dikarya</taxon>
        <taxon>Ascomycota</taxon>
        <taxon>Pezizomycotina</taxon>
        <taxon>Eurotiomycetes</taxon>
        <taxon>Eurotiomycetidae</taxon>
        <taxon>Eurotiales</taxon>
        <taxon>Aspergillaceae</taxon>
        <taxon>Penicillium</taxon>
    </lineage>
</organism>
<evidence type="ECO:0000313" key="1">
    <source>
        <dbReference type="EMBL" id="KAJ5364350.1"/>
    </source>
</evidence>
<dbReference type="RefSeq" id="XP_056551976.1">
    <property type="nucleotide sequence ID" value="XM_056702976.1"/>
</dbReference>
<name>A0A9W9RRI2_9EURO</name>